<dbReference type="Pfam" id="PF10011">
    <property type="entry name" value="DUF2254"/>
    <property type="match status" value="1"/>
</dbReference>
<evidence type="ECO:0000313" key="2">
    <source>
        <dbReference type="EMBL" id="RIA47787.1"/>
    </source>
</evidence>
<name>A0A397PKV6_9HYPH</name>
<proteinExistence type="predicted"/>
<protein>
    <submittedName>
        <fullName evidence="2">Putative membrane protein</fullName>
    </submittedName>
</protein>
<evidence type="ECO:0000256" key="1">
    <source>
        <dbReference type="SAM" id="Phobius"/>
    </source>
</evidence>
<keyword evidence="3" id="KW-1185">Reference proteome</keyword>
<dbReference type="Proteomes" id="UP000266273">
    <property type="component" value="Unassembled WGS sequence"/>
</dbReference>
<accession>A0A397PKV6</accession>
<dbReference type="EMBL" id="QXDF01000002">
    <property type="protein sequence ID" value="RIA47787.1"/>
    <property type="molecule type" value="Genomic_DNA"/>
</dbReference>
<keyword evidence="1" id="KW-0812">Transmembrane</keyword>
<feature type="transmembrane region" description="Helical" evidence="1">
    <location>
        <begin position="140"/>
        <end position="160"/>
    </location>
</feature>
<feature type="transmembrane region" description="Helical" evidence="1">
    <location>
        <begin position="62"/>
        <end position="89"/>
    </location>
</feature>
<comment type="caution">
    <text evidence="2">The sequence shown here is derived from an EMBL/GenBank/DDBJ whole genome shotgun (WGS) entry which is preliminary data.</text>
</comment>
<reference evidence="2 3" key="1">
    <citation type="submission" date="2018-08" db="EMBL/GenBank/DDBJ databases">
        <title>Genomic Encyclopedia of Archaeal and Bacterial Type Strains, Phase II (KMG-II): from individual species to whole genera.</title>
        <authorList>
            <person name="Goeker M."/>
        </authorList>
    </citation>
    <scope>NUCLEOTIDE SEQUENCE [LARGE SCALE GENOMIC DNA]</scope>
    <source>
        <strain evidence="2 3">DSM 5002</strain>
    </source>
</reference>
<keyword evidence="1" id="KW-0472">Membrane</keyword>
<feature type="transmembrane region" description="Helical" evidence="1">
    <location>
        <begin position="21"/>
        <end position="42"/>
    </location>
</feature>
<dbReference type="InterPro" id="IPR018723">
    <property type="entry name" value="DUF2254_membrane"/>
</dbReference>
<gene>
    <name evidence="2" type="ORF">BXY53_2355</name>
</gene>
<evidence type="ECO:0000313" key="3">
    <source>
        <dbReference type="Proteomes" id="UP000266273"/>
    </source>
</evidence>
<dbReference type="OrthoDB" id="2955631at2"/>
<dbReference type="AlphaFoldDB" id="A0A397PKV6"/>
<organism evidence="2 3">
    <name type="scientific">Dichotomicrobium thermohalophilum</name>
    <dbReference type="NCBI Taxonomy" id="933063"/>
    <lineage>
        <taxon>Bacteria</taxon>
        <taxon>Pseudomonadati</taxon>
        <taxon>Pseudomonadota</taxon>
        <taxon>Alphaproteobacteria</taxon>
        <taxon>Hyphomicrobiales</taxon>
        <taxon>Hyphomicrobiaceae</taxon>
        <taxon>Dichotomicrobium</taxon>
    </lineage>
</organism>
<dbReference type="RefSeq" id="WP_119062142.1">
    <property type="nucleotide sequence ID" value="NZ_QXDF01000002.1"/>
</dbReference>
<sequence length="449" mass="49280">MRLKISEIIFAIRSNFWFIPAILSLIAIAAAFVFVEADLWIARGAYDAYIPSLQMPVESARLVLSTIAGSMITVASLVFSLTLVALTLVSQQLGPRALLHFMDDRPTQIVLGLFIATFLFALVVLTRLDDEVIRGQVPGMAVIAAVALSVVALGTVIHFIHHIATRIQADVLIAELGGDFRSAAETFVSRGQAEDAFADDAERENLLEQFEEGKCYAVALESSGYLLRFDTDAMCRLAQQHELVLRVEERPGAFVLAGHPLLTAISGKDAEIEDNTLSQFRNQLSVGSRRTPQSSIEFDLKALVEVALRALSPGINDPYTAAACIDRLADGIRVLMARETEQRVTRDEDGKVRIIHMPEPFERNLSLAFDAIIKAGGDHAIILSKLAEVLSQLRGAACYLHQEEAITEQLDRVVAMARRKGFSRAQQEEIYAFADLEPPLAGFENSSET</sequence>
<feature type="transmembrane region" description="Helical" evidence="1">
    <location>
        <begin position="109"/>
        <end position="128"/>
    </location>
</feature>
<keyword evidence="1" id="KW-1133">Transmembrane helix</keyword>